<dbReference type="GO" id="GO:0004672">
    <property type="term" value="F:protein kinase activity"/>
    <property type="evidence" value="ECO:0007669"/>
    <property type="project" value="InterPro"/>
</dbReference>
<organism evidence="4 5">
    <name type="scientific">Thecamonas trahens ATCC 50062</name>
    <dbReference type="NCBI Taxonomy" id="461836"/>
    <lineage>
        <taxon>Eukaryota</taxon>
        <taxon>Apusozoa</taxon>
        <taxon>Apusomonadida</taxon>
        <taxon>Apusomonadidae</taxon>
        <taxon>Thecamonas</taxon>
    </lineage>
</organism>
<reference evidence="4 5" key="1">
    <citation type="submission" date="2010-05" db="EMBL/GenBank/DDBJ databases">
        <title>The Genome Sequence of Thecamonas trahens ATCC 50062.</title>
        <authorList>
            <consortium name="The Broad Institute Genome Sequencing Platform"/>
            <person name="Russ C."/>
            <person name="Cuomo C."/>
            <person name="Shea T."/>
            <person name="Young S.K."/>
            <person name="Zeng Q."/>
            <person name="Koehrsen M."/>
            <person name="Haas B."/>
            <person name="Borodovsky M."/>
            <person name="Guigo R."/>
            <person name="Alvarado L."/>
            <person name="Berlin A."/>
            <person name="Bochicchio J."/>
            <person name="Borenstein D."/>
            <person name="Chapman S."/>
            <person name="Chen Z."/>
            <person name="Freedman E."/>
            <person name="Gellesch M."/>
            <person name="Goldberg J."/>
            <person name="Griggs A."/>
            <person name="Gujja S."/>
            <person name="Heilman E."/>
            <person name="Heiman D."/>
            <person name="Hepburn T."/>
            <person name="Howarth C."/>
            <person name="Jen D."/>
            <person name="Larson L."/>
            <person name="Mehta T."/>
            <person name="Park D."/>
            <person name="Pearson M."/>
            <person name="Roberts A."/>
            <person name="Saif S."/>
            <person name="Shenoy N."/>
            <person name="Sisk P."/>
            <person name="Stolte C."/>
            <person name="Sykes S."/>
            <person name="Thomson T."/>
            <person name="Walk T."/>
            <person name="White J."/>
            <person name="Yandava C."/>
            <person name="Burger G."/>
            <person name="Gray M.W."/>
            <person name="Holland P.W.H."/>
            <person name="King N."/>
            <person name="Lang F.B.F."/>
            <person name="Roger A.J."/>
            <person name="Ruiz-Trillo I."/>
            <person name="Lander E."/>
            <person name="Nusbaum C."/>
        </authorList>
    </citation>
    <scope>NUCLEOTIDE SEQUENCE [LARGE SCALE GENOMIC DNA]</scope>
    <source>
        <strain evidence="4 5">ATCC 50062</strain>
    </source>
</reference>
<dbReference type="STRING" id="461836.A0A0L0DI11"/>
<dbReference type="InterPro" id="IPR000719">
    <property type="entry name" value="Prot_kinase_dom"/>
</dbReference>
<feature type="binding site" evidence="1">
    <location>
        <position position="33"/>
    </location>
    <ligand>
        <name>ATP</name>
        <dbReference type="ChEBI" id="CHEBI:30616"/>
    </ligand>
</feature>
<protein>
    <recommendedName>
        <fullName evidence="3">Protein kinase domain-containing protein</fullName>
    </recommendedName>
</protein>
<dbReference type="InterPro" id="IPR016024">
    <property type="entry name" value="ARM-type_fold"/>
</dbReference>
<dbReference type="PANTHER" id="PTHR46562:SF1">
    <property type="entry name" value="SERINE_THREONINE-PROTEIN KINASE ULK4"/>
    <property type="match status" value="1"/>
</dbReference>
<proteinExistence type="predicted"/>
<name>A0A0L0DI11_THETB</name>
<keyword evidence="1" id="KW-0067">ATP-binding</keyword>
<dbReference type="Gene3D" id="1.10.510.10">
    <property type="entry name" value="Transferase(Phosphotransferase) domain 1"/>
    <property type="match status" value="1"/>
</dbReference>
<feature type="compositionally biased region" description="Polar residues" evidence="2">
    <location>
        <begin position="446"/>
        <end position="460"/>
    </location>
</feature>
<feature type="compositionally biased region" description="Low complexity" evidence="2">
    <location>
        <begin position="394"/>
        <end position="417"/>
    </location>
</feature>
<dbReference type="SUPFAM" id="SSF48371">
    <property type="entry name" value="ARM repeat"/>
    <property type="match status" value="2"/>
</dbReference>
<evidence type="ECO:0000313" key="5">
    <source>
        <dbReference type="Proteomes" id="UP000054408"/>
    </source>
</evidence>
<keyword evidence="5" id="KW-1185">Reference proteome</keyword>
<accession>A0A0L0DI11</accession>
<dbReference type="InterPro" id="IPR044591">
    <property type="entry name" value="RUK"/>
</dbReference>
<dbReference type="InterPro" id="IPR017441">
    <property type="entry name" value="Protein_kinase_ATP_BS"/>
</dbReference>
<dbReference type="GO" id="GO:0008017">
    <property type="term" value="F:microtubule binding"/>
    <property type="evidence" value="ECO:0007669"/>
    <property type="project" value="InterPro"/>
</dbReference>
<dbReference type="Pfam" id="PF23606">
    <property type="entry name" value="HEAT_ULK4"/>
    <property type="match status" value="1"/>
</dbReference>
<feature type="region of interest" description="Disordered" evidence="2">
    <location>
        <begin position="392"/>
        <end position="487"/>
    </location>
</feature>
<dbReference type="OrthoDB" id="24822at2759"/>
<dbReference type="RefSeq" id="XP_013755869.1">
    <property type="nucleotide sequence ID" value="XM_013900415.1"/>
</dbReference>
<gene>
    <name evidence="4" type="ORF">AMSG_07810</name>
</gene>
<dbReference type="InterPro" id="IPR011989">
    <property type="entry name" value="ARM-like"/>
</dbReference>
<dbReference type="SUPFAM" id="SSF56112">
    <property type="entry name" value="Protein kinase-like (PK-like)"/>
    <property type="match status" value="1"/>
</dbReference>
<dbReference type="InterPro" id="IPR056980">
    <property type="entry name" value="ARM_RUK"/>
</dbReference>
<dbReference type="Pfam" id="PF00069">
    <property type="entry name" value="Pkinase"/>
    <property type="match status" value="1"/>
</dbReference>
<evidence type="ECO:0000259" key="3">
    <source>
        <dbReference type="PROSITE" id="PS50011"/>
    </source>
</evidence>
<keyword evidence="1" id="KW-0547">Nucleotide-binding</keyword>
<evidence type="ECO:0000256" key="1">
    <source>
        <dbReference type="PROSITE-ProRule" id="PRU10141"/>
    </source>
</evidence>
<dbReference type="GO" id="GO:0005524">
    <property type="term" value="F:ATP binding"/>
    <property type="evidence" value="ECO:0007669"/>
    <property type="project" value="UniProtKB-UniRule"/>
</dbReference>
<dbReference type="PANTHER" id="PTHR46562">
    <property type="entry name" value="SERINE/THREONINE-KINASE ULK4-LIKE PROTEIN-RELATED"/>
    <property type="match status" value="1"/>
</dbReference>
<dbReference type="InterPro" id="IPR011009">
    <property type="entry name" value="Kinase-like_dom_sf"/>
</dbReference>
<evidence type="ECO:0000313" key="4">
    <source>
        <dbReference type="EMBL" id="KNC51741.1"/>
    </source>
</evidence>
<feature type="region of interest" description="Disordered" evidence="2">
    <location>
        <begin position="323"/>
        <end position="362"/>
    </location>
</feature>
<feature type="compositionally biased region" description="Basic and acidic residues" evidence="2">
    <location>
        <begin position="352"/>
        <end position="362"/>
    </location>
</feature>
<dbReference type="EMBL" id="GL349469">
    <property type="protein sequence ID" value="KNC51741.1"/>
    <property type="molecule type" value="Genomic_DNA"/>
</dbReference>
<sequence length="1302" mass="136124">MDQFHLYKEIGRGRYSTVYKSRVKGSIQYVAVKSVDKGRRAAILNEVGTLVRLHHPHILNFYNWYETTNHLWLIVEVCTGGDLASMLAHDHALPIHVVAAYGANIADALHYVHAAGFAHGHLKPSNILLKADGTLKLCDFGLATNVADPPLPRPDPSGVDDQSRGSQGHDKLVLASSEGSPNYMAPELFSALGVHSFASDLWSFGVVLFELATGAPPFAADSLHATLEAIVAGPIPALPLGTDDAAAQLAALLNGLLVRHPGARASWAAVLSSSLWGDNAPELLHLPCQPAFEAYLASLPADAAPAVDISALEAAIIVPDDEYATPRSPDAPPSAPRVSTPAAEAPHSRIALPRDDPSRRTRDAVVEFRASGPAPGAAASIASVISQTIDDHSLAVPGPASPAASPISSPRSPSGHSGADHPDPDAGPSSEPPSSLPPHLVRPLTAPSSSTPTRAPTQASPRAELPAPPDTAAGDTLPRQPLVELAPPPPRTLVNPAHVVEHLFAAVDNSVKPIVRNKKIEKLPVLDYDVALLPFEELLPRDVVALKETPGALEDFLGQVYAGLSSSDATSHHVLVYLQALSLDTDVANIVVNSSLLSLLVKAMRRTKVPHAKFNYARLMGILVRHATIIADDVAKSGIDVALCETLRNADPTLAKEAMASLGELLFYIASRDEGPPPWSLPSSALTLVVGHIKDPVGAPIAAAYAVQTLHNIGVTSAPFFAPLATLDLALALVRMLASASSTLTVAIANTLARLCRVSFTRAVEAQVSAVEASSSAGAPGTVPAHLAPRLLEKAGVNWLIGGLSSGATKVCAAMLNILVLGLLTAPPRAQLAVISTRGLLPTLLSALDHKSTDVRGKALAGLAVVASVSREGLLMCLELRLAAKLAALPPAPVEPLLCFWQGQAFAVTASAVDAVMHEVASQGRAIAARSAPSSMQIKAFKAALIPFPAVTLALESDALAAHLALVPLIRGAGLLLSLVPRASFVSASEFRTPLLDSLAALARHRDLVAGHVRDIRDAILQPLTGLLAGGDAETRFLSLRLASDLVLALAASPEEEPETAALAALLSKCILPRAPALLSDELPIPVYTLRLLDTVVETWPSLVGELVNLGLLPKLLSFFSVENKLNNVHNVKLIAALVASPAVSLASVHDAALVPSLNAILSYALANDVAAFFGPLLEVMRALLTRTINVLLTHMTVASAAEANLSELPGELPDDVFDLVASNMELVTSVGSLGRLLSSSEHAPTAAAVLQLLCKTYGPSLYPQLLKPPLLGQLVAALTAASSKHLVLNILKILGWVLDDG</sequence>
<dbReference type="eggNOG" id="KOG0597">
    <property type="taxonomic scope" value="Eukaryota"/>
</dbReference>
<feature type="domain" description="Protein kinase" evidence="3">
    <location>
        <begin position="4"/>
        <end position="283"/>
    </location>
</feature>
<dbReference type="PROSITE" id="PS00107">
    <property type="entry name" value="PROTEIN_KINASE_ATP"/>
    <property type="match status" value="1"/>
</dbReference>
<dbReference type="GeneID" id="25566652"/>
<dbReference type="PROSITE" id="PS50011">
    <property type="entry name" value="PROTEIN_KINASE_DOM"/>
    <property type="match status" value="1"/>
</dbReference>
<dbReference type="Proteomes" id="UP000054408">
    <property type="component" value="Unassembled WGS sequence"/>
</dbReference>
<dbReference type="Pfam" id="PF24970">
    <property type="entry name" value="ARM_RUK"/>
    <property type="match status" value="1"/>
</dbReference>
<feature type="region of interest" description="Disordered" evidence="2">
    <location>
        <begin position="148"/>
        <end position="169"/>
    </location>
</feature>
<evidence type="ECO:0000256" key="2">
    <source>
        <dbReference type="SAM" id="MobiDB-lite"/>
    </source>
</evidence>
<dbReference type="InterPro" id="IPR056981">
    <property type="entry name" value="HEAT_ULK4_RUNKEL"/>
</dbReference>
<dbReference type="Gene3D" id="1.25.10.10">
    <property type="entry name" value="Leucine-rich Repeat Variant"/>
    <property type="match status" value="1"/>
</dbReference>